<dbReference type="EMBL" id="HBIV01044987">
    <property type="protein sequence ID" value="CAE0679765.1"/>
    <property type="molecule type" value="Transcribed_RNA"/>
</dbReference>
<dbReference type="Pfam" id="PF00400">
    <property type="entry name" value="WD40"/>
    <property type="match status" value="4"/>
</dbReference>
<dbReference type="InterPro" id="IPR001680">
    <property type="entry name" value="WD40_rpt"/>
</dbReference>
<dbReference type="PROSITE" id="PS50082">
    <property type="entry name" value="WD_REPEATS_2"/>
    <property type="match status" value="3"/>
</dbReference>
<feature type="repeat" description="WD" evidence="3">
    <location>
        <begin position="310"/>
        <end position="351"/>
    </location>
</feature>
<evidence type="ECO:0000256" key="4">
    <source>
        <dbReference type="SAM" id="MobiDB-lite"/>
    </source>
</evidence>
<evidence type="ECO:0008006" key="6">
    <source>
        <dbReference type="Google" id="ProtNLM"/>
    </source>
</evidence>
<proteinExistence type="predicted"/>
<feature type="region of interest" description="Disordered" evidence="4">
    <location>
        <begin position="65"/>
        <end position="125"/>
    </location>
</feature>
<evidence type="ECO:0000256" key="3">
    <source>
        <dbReference type="PROSITE-ProRule" id="PRU00221"/>
    </source>
</evidence>
<dbReference type="PANTHER" id="PTHR19848:SF7">
    <property type="entry name" value="F-BOX AND WD-40 DOMAIN PROTEIN 7"/>
    <property type="match status" value="1"/>
</dbReference>
<evidence type="ECO:0000313" key="5">
    <source>
        <dbReference type="EMBL" id="CAE0679765.1"/>
    </source>
</evidence>
<gene>
    <name evidence="5" type="ORF">LGLO00237_LOCUS31550</name>
</gene>
<keyword evidence="1 3" id="KW-0853">WD repeat</keyword>
<dbReference type="InterPro" id="IPR019775">
    <property type="entry name" value="WD40_repeat_CS"/>
</dbReference>
<dbReference type="AlphaFoldDB" id="A0A7S3ZD98"/>
<dbReference type="CDD" id="cd00200">
    <property type="entry name" value="WD40"/>
    <property type="match status" value="1"/>
</dbReference>
<name>A0A7S3ZD98_9EUKA</name>
<feature type="compositionally biased region" description="Low complexity" evidence="4">
    <location>
        <begin position="87"/>
        <end position="99"/>
    </location>
</feature>
<sequence>MAAERAKAQSNSADDGKWSGNPQSSPGLDMRAAFGQGVNLAGPSISLEEVLQQSLRSMDSLDRLSERHEKSFKSNIGFSNDRRHRQQPQQHWGGQQQQQRLRHPPPDQKSHRGAPPRGHAARSHEQNERYMNDWHQAYNNLEQMGKVPSSSSSTPRRSSARRRTGNVRPQVAARAGRRRTAAPSARTGMGGAGAAIERVSLGSARGGRGGWKAGPEGKSSSPPIEIRSSGRNILCMTVQGDEAVVGSSDHALYAYDLGSGMQTRQMYNKRNGHKEWVTCACHTSDGRVVSGGMDSRLILWGARGATCHELSGHTGSISVVKASDRHPVVLSGSYDKTVRTFDLRTRRQIACFQGHRGPILDLDWAPGLAVSGGRDGVAMAWDVNNGSRIGALKGHKGHVTAVRWLRASSDGSEEQEGYGGSEASIFLTGAQDGHVRVWDLRAKREIANIPCHVNKNGTGAVAGLEVSSDLRTVASAGADRTICMMDARKGFQIRHRACEHRDFIYSVKAVDNYVVSGGGDGSLYCHSMTEDRVLWGVKPLQNAVRCIGATKQRLIVAGDDGSAIIYKFA</sequence>
<feature type="region of interest" description="Disordered" evidence="4">
    <location>
        <begin position="1"/>
        <end position="35"/>
    </location>
</feature>
<dbReference type="Gene3D" id="2.130.10.10">
    <property type="entry name" value="YVTN repeat-like/Quinoprotein amine dehydrogenase"/>
    <property type="match status" value="2"/>
</dbReference>
<dbReference type="PROSITE" id="PS00678">
    <property type="entry name" value="WD_REPEATS_1"/>
    <property type="match status" value="1"/>
</dbReference>
<dbReference type="SMART" id="SM00320">
    <property type="entry name" value="WD40"/>
    <property type="match status" value="8"/>
</dbReference>
<reference evidence="5" key="1">
    <citation type="submission" date="2021-01" db="EMBL/GenBank/DDBJ databases">
        <authorList>
            <person name="Corre E."/>
            <person name="Pelletier E."/>
            <person name="Niang G."/>
            <person name="Scheremetjew M."/>
            <person name="Finn R."/>
            <person name="Kale V."/>
            <person name="Holt S."/>
            <person name="Cochrane G."/>
            <person name="Meng A."/>
            <person name="Brown T."/>
            <person name="Cohen L."/>
        </authorList>
    </citation>
    <scope>NUCLEOTIDE SEQUENCE</scope>
    <source>
        <strain evidence="5">CCCM811</strain>
    </source>
</reference>
<dbReference type="InterPro" id="IPR015943">
    <property type="entry name" value="WD40/YVTN_repeat-like_dom_sf"/>
</dbReference>
<dbReference type="SUPFAM" id="SSF50978">
    <property type="entry name" value="WD40 repeat-like"/>
    <property type="match status" value="1"/>
</dbReference>
<organism evidence="5">
    <name type="scientific">Lotharella globosa</name>
    <dbReference type="NCBI Taxonomy" id="91324"/>
    <lineage>
        <taxon>Eukaryota</taxon>
        <taxon>Sar</taxon>
        <taxon>Rhizaria</taxon>
        <taxon>Cercozoa</taxon>
        <taxon>Chlorarachniophyceae</taxon>
        <taxon>Lotharella</taxon>
    </lineage>
</organism>
<feature type="region of interest" description="Disordered" evidence="4">
    <location>
        <begin position="144"/>
        <end position="191"/>
    </location>
</feature>
<feature type="repeat" description="WD" evidence="3">
    <location>
        <begin position="422"/>
        <end position="448"/>
    </location>
</feature>
<feature type="region of interest" description="Disordered" evidence="4">
    <location>
        <begin position="203"/>
        <end position="226"/>
    </location>
</feature>
<keyword evidence="2" id="KW-0677">Repeat</keyword>
<evidence type="ECO:0000256" key="2">
    <source>
        <dbReference type="ARBA" id="ARBA00022737"/>
    </source>
</evidence>
<accession>A0A7S3ZD98</accession>
<feature type="repeat" description="WD" evidence="3">
    <location>
        <begin position="352"/>
        <end position="391"/>
    </location>
</feature>
<protein>
    <recommendedName>
        <fullName evidence="6">Anaphase-promoting complex subunit 4 WD40 domain-containing protein</fullName>
    </recommendedName>
</protein>
<feature type="compositionally biased region" description="Low complexity" evidence="4">
    <location>
        <begin position="148"/>
        <end position="157"/>
    </location>
</feature>
<dbReference type="PANTHER" id="PTHR19848">
    <property type="entry name" value="WD40 REPEAT PROTEIN"/>
    <property type="match status" value="1"/>
</dbReference>
<evidence type="ECO:0000256" key="1">
    <source>
        <dbReference type="ARBA" id="ARBA00022574"/>
    </source>
</evidence>
<dbReference type="InterPro" id="IPR036322">
    <property type="entry name" value="WD40_repeat_dom_sf"/>
</dbReference>
<dbReference type="PROSITE" id="PS50294">
    <property type="entry name" value="WD_REPEATS_REGION"/>
    <property type="match status" value="2"/>
</dbReference>